<protein>
    <submittedName>
        <fullName evidence="1">Uncharacterized protein</fullName>
    </submittedName>
</protein>
<gene>
    <name evidence="1" type="ORF">E3U43_013805</name>
</gene>
<keyword evidence="2" id="KW-1185">Reference proteome</keyword>
<reference evidence="1" key="1">
    <citation type="submission" date="2018-11" db="EMBL/GenBank/DDBJ databases">
        <title>The sequence and de novo assembly of Larimichthys crocea genome using PacBio and Hi-C technologies.</title>
        <authorList>
            <person name="Xu P."/>
            <person name="Chen B."/>
            <person name="Zhou Z."/>
            <person name="Ke Q."/>
            <person name="Wu Y."/>
            <person name="Bai H."/>
            <person name="Pu F."/>
        </authorList>
    </citation>
    <scope>NUCLEOTIDE SEQUENCE</scope>
    <source>
        <tissue evidence="1">Muscle</tissue>
    </source>
</reference>
<organism evidence="1 2">
    <name type="scientific">Larimichthys crocea</name>
    <name type="common">Large yellow croaker</name>
    <name type="synonym">Pseudosciaena crocea</name>
    <dbReference type="NCBI Taxonomy" id="215358"/>
    <lineage>
        <taxon>Eukaryota</taxon>
        <taxon>Metazoa</taxon>
        <taxon>Chordata</taxon>
        <taxon>Craniata</taxon>
        <taxon>Vertebrata</taxon>
        <taxon>Euteleostomi</taxon>
        <taxon>Actinopterygii</taxon>
        <taxon>Neopterygii</taxon>
        <taxon>Teleostei</taxon>
        <taxon>Neoteleostei</taxon>
        <taxon>Acanthomorphata</taxon>
        <taxon>Eupercaria</taxon>
        <taxon>Sciaenidae</taxon>
        <taxon>Larimichthys</taxon>
    </lineage>
</organism>
<evidence type="ECO:0000313" key="1">
    <source>
        <dbReference type="EMBL" id="TMS16512.1"/>
    </source>
</evidence>
<dbReference type="EMBL" id="CM011681">
    <property type="protein sequence ID" value="TMS16512.1"/>
    <property type="molecule type" value="Genomic_DNA"/>
</dbReference>
<dbReference type="Proteomes" id="UP000793456">
    <property type="component" value="Chromosome VIII"/>
</dbReference>
<name>A0ACD3RB13_LARCR</name>
<proteinExistence type="predicted"/>
<comment type="caution">
    <text evidence="1">The sequence shown here is derived from an EMBL/GenBank/DDBJ whole genome shotgun (WGS) entry which is preliminary data.</text>
</comment>
<sequence length="83" mass="9652">MRKLCDSSTRRPISSQREFIMTGSTSQDRKCEMLTMLTLCFSFTDQLTKDSSKIKANIRMVLEGLRELQGLSDLPESRRREVY</sequence>
<accession>A0ACD3RB13</accession>
<evidence type="ECO:0000313" key="2">
    <source>
        <dbReference type="Proteomes" id="UP000793456"/>
    </source>
</evidence>